<evidence type="ECO:0000256" key="7">
    <source>
        <dbReference type="ARBA" id="ARBA00022989"/>
    </source>
</evidence>
<keyword evidence="3" id="KW-1003">Cell membrane</keyword>
<dbReference type="STRING" id="1676925.ENSPKIP00000011864"/>
<evidence type="ECO:0000256" key="16">
    <source>
        <dbReference type="PIRSR" id="PIRSR603912-52"/>
    </source>
</evidence>
<evidence type="ECO:0000256" key="11">
    <source>
        <dbReference type="ARBA" id="ARBA00023157"/>
    </source>
</evidence>
<dbReference type="GO" id="GO:0035025">
    <property type="term" value="P:positive regulation of Rho protein signal transduction"/>
    <property type="evidence" value="ECO:0007669"/>
    <property type="project" value="TreeGrafter"/>
</dbReference>
<evidence type="ECO:0000259" key="20">
    <source>
        <dbReference type="PROSITE" id="PS50262"/>
    </source>
</evidence>
<dbReference type="GO" id="GO:0030194">
    <property type="term" value="P:positive regulation of blood coagulation"/>
    <property type="evidence" value="ECO:0007669"/>
    <property type="project" value="TreeGrafter"/>
</dbReference>
<evidence type="ECO:0000256" key="6">
    <source>
        <dbReference type="ARBA" id="ARBA00022729"/>
    </source>
</evidence>
<dbReference type="AlphaFoldDB" id="A0A3B3R104"/>
<evidence type="ECO:0000256" key="18">
    <source>
        <dbReference type="SAM" id="Phobius"/>
    </source>
</evidence>
<evidence type="ECO:0000256" key="3">
    <source>
        <dbReference type="ARBA" id="ARBA00022475"/>
    </source>
</evidence>
<reference evidence="21" key="1">
    <citation type="submission" date="2025-08" db="UniProtKB">
        <authorList>
            <consortium name="Ensembl"/>
        </authorList>
    </citation>
    <scope>IDENTIFICATION</scope>
</reference>
<keyword evidence="22" id="KW-1185">Reference proteome</keyword>
<dbReference type="PANTHER" id="PTHR24232">
    <property type="entry name" value="G-PROTEIN COUPLED RECEPTOR"/>
    <property type="match status" value="1"/>
</dbReference>
<keyword evidence="13" id="KW-0325">Glycoprotein</keyword>
<feature type="disulfide bond" evidence="16">
    <location>
        <begin position="151"/>
        <end position="229"/>
    </location>
</feature>
<dbReference type="InterPro" id="IPR000276">
    <property type="entry name" value="GPCR_Rhodpsn"/>
</dbReference>
<dbReference type="PRINTS" id="PR00908">
    <property type="entry name" value="THROMBINR"/>
</dbReference>
<evidence type="ECO:0000313" key="21">
    <source>
        <dbReference type="Ensembl" id="ENSPKIP00000011864.1"/>
    </source>
</evidence>
<evidence type="ECO:0000256" key="10">
    <source>
        <dbReference type="ARBA" id="ARBA00023136"/>
    </source>
</evidence>
<feature type="transmembrane region" description="Helical" evidence="18">
    <location>
        <begin position="84"/>
        <end position="104"/>
    </location>
</feature>
<feature type="transmembrane region" description="Helical" evidence="18">
    <location>
        <begin position="116"/>
        <end position="133"/>
    </location>
</feature>
<dbReference type="InterPro" id="IPR003912">
    <property type="entry name" value="Protea_act_rcpt"/>
</dbReference>
<evidence type="ECO:0000256" key="14">
    <source>
        <dbReference type="ARBA" id="ARBA00023224"/>
    </source>
</evidence>
<evidence type="ECO:0000256" key="9">
    <source>
        <dbReference type="ARBA" id="ARBA00023084"/>
    </source>
</evidence>
<evidence type="ECO:0000313" key="22">
    <source>
        <dbReference type="Proteomes" id="UP000261540"/>
    </source>
</evidence>
<comment type="similarity">
    <text evidence="17">Belongs to the G-protein coupled receptor 1 family.</text>
</comment>
<feature type="signal peptide" evidence="19">
    <location>
        <begin position="1"/>
        <end position="16"/>
    </location>
</feature>
<evidence type="ECO:0000256" key="2">
    <source>
        <dbReference type="ARBA" id="ARBA00019705"/>
    </source>
</evidence>
<dbReference type="Gene3D" id="1.20.1070.10">
    <property type="entry name" value="Rhodopsin 7-helix transmembrane proteins"/>
    <property type="match status" value="1"/>
</dbReference>
<dbReference type="Ensembl" id="ENSPKIT00000023088.1">
    <property type="protein sequence ID" value="ENSPKIP00000011864.1"/>
    <property type="gene ID" value="ENSPKIG00000018365.1"/>
</dbReference>
<dbReference type="Proteomes" id="UP000261540">
    <property type="component" value="Unplaced"/>
</dbReference>
<feature type="transmembrane region" description="Helical" evidence="18">
    <location>
        <begin position="324"/>
        <end position="347"/>
    </location>
</feature>
<dbReference type="GO" id="GO:0007596">
    <property type="term" value="P:blood coagulation"/>
    <property type="evidence" value="ECO:0007669"/>
    <property type="project" value="UniProtKB-KW"/>
</dbReference>
<accession>A0A3B3R104</accession>
<dbReference type="GO" id="GO:0015057">
    <property type="term" value="F:thrombin-activated receptor activity"/>
    <property type="evidence" value="ECO:0007669"/>
    <property type="project" value="InterPro"/>
</dbReference>
<comment type="subcellular location">
    <subcellularLocation>
        <location evidence="1">Cell membrane</location>
        <topology evidence="1">Multi-pass membrane protein</topology>
    </subcellularLocation>
</comment>
<dbReference type="PRINTS" id="PR00237">
    <property type="entry name" value="GPCRRHODOPSN"/>
</dbReference>
<dbReference type="InterPro" id="IPR017452">
    <property type="entry name" value="GPCR_Rhodpsn_7TM"/>
</dbReference>
<feature type="transmembrane region" description="Helical" evidence="18">
    <location>
        <begin position="241"/>
        <end position="266"/>
    </location>
</feature>
<evidence type="ECO:0000256" key="4">
    <source>
        <dbReference type="ARBA" id="ARBA00022692"/>
    </source>
</evidence>
<keyword evidence="12 17" id="KW-0675">Receptor</keyword>
<keyword evidence="7 18" id="KW-1133">Transmembrane helix</keyword>
<dbReference type="PRINTS" id="PR01428">
    <property type="entry name" value="PROTEASEAR"/>
</dbReference>
<keyword evidence="8 17" id="KW-0297">G-protein coupled receptor</keyword>
<reference evidence="21" key="2">
    <citation type="submission" date="2025-09" db="UniProtKB">
        <authorList>
            <consortium name="Ensembl"/>
        </authorList>
    </citation>
    <scope>IDENTIFICATION</scope>
</reference>
<keyword evidence="10 18" id="KW-0472">Membrane</keyword>
<proteinExistence type="inferred from homology"/>
<dbReference type="GO" id="GO:0007200">
    <property type="term" value="P:phospholipase C-activating G protein-coupled receptor signaling pathway"/>
    <property type="evidence" value="ECO:0007669"/>
    <property type="project" value="TreeGrafter"/>
</dbReference>
<dbReference type="GO" id="GO:0005886">
    <property type="term" value="C:plasma membrane"/>
    <property type="evidence" value="ECO:0007669"/>
    <property type="project" value="UniProtKB-SubCell"/>
</dbReference>
<dbReference type="PROSITE" id="PS00237">
    <property type="entry name" value="G_PROTEIN_RECEP_F1_1"/>
    <property type="match status" value="1"/>
</dbReference>
<keyword evidence="5" id="KW-0356">Hemostasis</keyword>
<feature type="transmembrane region" description="Helical" evidence="18">
    <location>
        <begin position="195"/>
        <end position="215"/>
    </location>
</feature>
<keyword evidence="4 17" id="KW-0812">Transmembrane</keyword>
<feature type="domain" description="G-protein coupled receptors family 1 profile" evidence="20">
    <location>
        <begin position="95"/>
        <end position="345"/>
    </location>
</feature>
<keyword evidence="14 17" id="KW-0807">Transducer</keyword>
<keyword evidence="9" id="KW-0094">Blood coagulation</keyword>
<organism evidence="21 22">
    <name type="scientific">Paramormyrops kingsleyae</name>
    <dbReference type="NCBI Taxonomy" id="1676925"/>
    <lineage>
        <taxon>Eukaryota</taxon>
        <taxon>Metazoa</taxon>
        <taxon>Chordata</taxon>
        <taxon>Craniata</taxon>
        <taxon>Vertebrata</taxon>
        <taxon>Euteleostomi</taxon>
        <taxon>Actinopterygii</taxon>
        <taxon>Neopterygii</taxon>
        <taxon>Teleostei</taxon>
        <taxon>Osteoglossocephala</taxon>
        <taxon>Osteoglossomorpha</taxon>
        <taxon>Osteoglossiformes</taxon>
        <taxon>Mormyridae</taxon>
        <taxon>Paramormyrops</taxon>
    </lineage>
</organism>
<evidence type="ECO:0000256" key="1">
    <source>
        <dbReference type="ARBA" id="ARBA00004651"/>
    </source>
</evidence>
<name>A0A3B3R104_9TELE</name>
<evidence type="ECO:0000256" key="12">
    <source>
        <dbReference type="ARBA" id="ARBA00023170"/>
    </source>
</evidence>
<dbReference type="Pfam" id="PF00001">
    <property type="entry name" value="7tm_1"/>
    <property type="match status" value="1"/>
</dbReference>
<sequence length="418" mass="46453">MLKLLVFSAYIALHSATSLSTPSSPTVLPRVRSFQGFLVTSEPIDYGDSSEDTGLAVPKPKFNVTKEVKEYLTGPLLTVFVPSIYTLVFIISIPLNTAAILLFIGKIRPSKPAGIYMINLAVADLLFVSLLSFRISYHFNGNDWVFGSAMCRIVTSAFFLNMYCSILLIMCISVDRYVAVVYPIKSLMWRSPLKAAAACGLMWFLASVGVTPLLMSKQDLHLTLNITTCHDVLDVNQMKAFYVYFFTIFTSIFFFVPLIVTTFCYVRIIHTLCSTSTVKHSKRTRAIVMAVIVLIIFVACFAPTNVVLFTHYLQFTRGSSEQSYMAYLLSVCIGSINCCLDPLIYYFGSSQCQKQVAGILRCKAAADRRRASEYTSSSKMDTFQECCHRLIGSLEPIPGSTRHDDTVGGTPARCSCTH</sequence>
<feature type="transmembrane region" description="Helical" evidence="18">
    <location>
        <begin position="153"/>
        <end position="174"/>
    </location>
</feature>
<evidence type="ECO:0000256" key="19">
    <source>
        <dbReference type="SAM" id="SignalP"/>
    </source>
</evidence>
<evidence type="ECO:0000256" key="15">
    <source>
        <dbReference type="ARBA" id="ARBA00031780"/>
    </source>
</evidence>
<dbReference type="FunFam" id="1.20.1070.10:FF:000040">
    <property type="entry name" value="Coagulation factor 2 (thrombin) receptor"/>
    <property type="match status" value="1"/>
</dbReference>
<dbReference type="GeneTree" id="ENSGT01050000244840"/>
<evidence type="ECO:0000256" key="5">
    <source>
        <dbReference type="ARBA" id="ARBA00022696"/>
    </source>
</evidence>
<protein>
    <recommendedName>
        <fullName evidence="2">Proteinase-activated receptor 1</fullName>
    </recommendedName>
    <alternativeName>
        <fullName evidence="15">Thrombin receptor</fullName>
    </alternativeName>
</protein>
<evidence type="ECO:0000256" key="13">
    <source>
        <dbReference type="ARBA" id="ARBA00023180"/>
    </source>
</evidence>
<evidence type="ECO:0000256" key="17">
    <source>
        <dbReference type="RuleBase" id="RU000688"/>
    </source>
</evidence>
<dbReference type="InterPro" id="IPR000935">
    <property type="entry name" value="Thrmbn_rcpt"/>
</dbReference>
<dbReference type="SUPFAM" id="SSF81321">
    <property type="entry name" value="Family A G protein-coupled receptor-like"/>
    <property type="match status" value="1"/>
</dbReference>
<dbReference type="PANTHER" id="PTHR24232:SF20">
    <property type="entry name" value="PROTEINASE-ACTIVATED RECEPTOR 1"/>
    <property type="match status" value="1"/>
</dbReference>
<feature type="chain" id="PRO_5017214476" description="Proteinase-activated receptor 1" evidence="19">
    <location>
        <begin position="17"/>
        <end position="418"/>
    </location>
</feature>
<keyword evidence="11 16" id="KW-1015">Disulfide bond</keyword>
<feature type="transmembrane region" description="Helical" evidence="18">
    <location>
        <begin position="287"/>
        <end position="312"/>
    </location>
</feature>
<keyword evidence="6 19" id="KW-0732">Signal</keyword>
<dbReference type="PROSITE" id="PS50262">
    <property type="entry name" value="G_PROTEIN_RECEP_F1_2"/>
    <property type="match status" value="1"/>
</dbReference>
<evidence type="ECO:0000256" key="8">
    <source>
        <dbReference type="ARBA" id="ARBA00023040"/>
    </source>
</evidence>